<evidence type="ECO:0000313" key="5">
    <source>
        <dbReference type="Proteomes" id="UP000297477"/>
    </source>
</evidence>
<reference evidence="3 5" key="2">
    <citation type="submission" date="2019-03" db="EMBL/GenBank/DDBJ databases">
        <title>Reclassification of Micrococcus aloeverae and Micrococcus yunnanensis as later heterotypic synonyms of Micrococcus luteus.</title>
        <authorList>
            <person name="Huang C.-H."/>
        </authorList>
    </citation>
    <scope>NUCLEOTIDE SEQUENCE [LARGE SCALE GENOMIC DNA]</scope>
    <source>
        <strain evidence="3 5">BCRC 12151</strain>
    </source>
</reference>
<dbReference type="EMBL" id="FUKP01000063">
    <property type="protein sequence ID" value="SJN33111.1"/>
    <property type="molecule type" value="Genomic_DNA"/>
</dbReference>
<organism evidence="2 4">
    <name type="scientific">Micrococcus lylae</name>
    <dbReference type="NCBI Taxonomy" id="1273"/>
    <lineage>
        <taxon>Bacteria</taxon>
        <taxon>Bacillati</taxon>
        <taxon>Actinomycetota</taxon>
        <taxon>Actinomycetes</taxon>
        <taxon>Micrococcales</taxon>
        <taxon>Micrococcaceae</taxon>
        <taxon>Micrococcus</taxon>
    </lineage>
</organism>
<feature type="region of interest" description="Disordered" evidence="1">
    <location>
        <begin position="211"/>
        <end position="230"/>
    </location>
</feature>
<protein>
    <submittedName>
        <fullName evidence="2">Uncharacterized protein</fullName>
    </submittedName>
</protein>
<reference evidence="2 4" key="1">
    <citation type="submission" date="2017-02" db="EMBL/GenBank/DDBJ databases">
        <authorList>
            <person name="Peterson S.W."/>
        </authorList>
    </citation>
    <scope>NUCLEOTIDE SEQUENCE [LARGE SCALE GENOMIC DNA]</scope>
    <source>
        <strain evidence="2 4">2B3F</strain>
    </source>
</reference>
<keyword evidence="5" id="KW-1185">Reference proteome</keyword>
<dbReference type="EMBL" id="SPKT01000014">
    <property type="protein sequence ID" value="TFH98677.1"/>
    <property type="molecule type" value="Genomic_DNA"/>
</dbReference>
<sequence length="269" mass="29360">MAQIEQVQAEVDRRWSGMDMPSWPDPHPGAREPAPERYSQVTDPERYGIVHARARLWAQVLVEHGARAEQLTPRPVPDWPEGPPAPVDRLMRVDPPSGAAGALPLYLCETDGSEAEASSGVGNQQEDDDGRSPDTAVPPSLRIAWGTTDVVLDVQPDCGCDACDSGSADLLEAVDDTVRSALVDTVRLVGVRRGPGRSAQRDWQLTWHADGNAQGSGTFPGGRGLRRHQRDRDAWRRMNAACERIARGEEPDLPRGTQVTVGRAWFPQA</sequence>
<dbReference type="Proteomes" id="UP000297477">
    <property type="component" value="Unassembled WGS sequence"/>
</dbReference>
<feature type="region of interest" description="Disordered" evidence="1">
    <location>
        <begin position="1"/>
        <end position="40"/>
    </location>
</feature>
<accession>A0A1R4JLJ1</accession>
<feature type="region of interest" description="Disordered" evidence="1">
    <location>
        <begin position="113"/>
        <end position="137"/>
    </location>
</feature>
<dbReference type="OrthoDB" id="3290597at2"/>
<dbReference type="RefSeq" id="WP_067191214.1">
    <property type="nucleotide sequence ID" value="NZ_FUKP01000063.1"/>
</dbReference>
<evidence type="ECO:0000313" key="3">
    <source>
        <dbReference type="EMBL" id="TFH98677.1"/>
    </source>
</evidence>
<evidence type="ECO:0000313" key="2">
    <source>
        <dbReference type="EMBL" id="SJN33111.1"/>
    </source>
</evidence>
<dbReference type="AlphaFoldDB" id="A0A1R4JLJ1"/>
<proteinExistence type="predicted"/>
<gene>
    <name evidence="3" type="ORF">E4A49_07740</name>
    <name evidence="2" type="ORF">FM125_09420</name>
</gene>
<dbReference type="Proteomes" id="UP000196230">
    <property type="component" value="Unassembled WGS sequence"/>
</dbReference>
<evidence type="ECO:0000313" key="4">
    <source>
        <dbReference type="Proteomes" id="UP000196230"/>
    </source>
</evidence>
<evidence type="ECO:0000256" key="1">
    <source>
        <dbReference type="SAM" id="MobiDB-lite"/>
    </source>
</evidence>
<name>A0A1R4JLJ1_9MICC</name>
<dbReference type="InterPro" id="IPR045773">
    <property type="entry name" value="DUF6226"/>
</dbReference>
<dbReference type="Pfam" id="PF19736">
    <property type="entry name" value="DUF6226"/>
    <property type="match status" value="1"/>
</dbReference>